<comment type="caution">
    <text evidence="2">The sequence shown here is derived from an EMBL/GenBank/DDBJ whole genome shotgun (WGS) entry which is preliminary data.</text>
</comment>
<dbReference type="STRING" id="5643.A0A060SEC2"/>
<keyword evidence="3" id="KW-1185">Reference proteome</keyword>
<protein>
    <submittedName>
        <fullName evidence="2">Uncharacterized protein</fullName>
    </submittedName>
</protein>
<dbReference type="EMBL" id="CCBP010000116">
    <property type="protein sequence ID" value="CDO72720.1"/>
    <property type="molecule type" value="Genomic_DNA"/>
</dbReference>
<feature type="region of interest" description="Disordered" evidence="1">
    <location>
        <begin position="724"/>
        <end position="768"/>
    </location>
</feature>
<accession>A0A060SEC2</accession>
<reference evidence="2" key="1">
    <citation type="submission" date="2014-01" db="EMBL/GenBank/DDBJ databases">
        <title>The genome of the white-rot fungus Pycnoporus cinnabarinus: a basidiomycete model with a versatile arsenal for lignocellulosic biomass breakdown.</title>
        <authorList>
            <person name="Levasseur A."/>
            <person name="Lomascolo A."/>
            <person name="Ruiz-Duenas F.J."/>
            <person name="Uzan E."/>
            <person name="Piumi F."/>
            <person name="Kues U."/>
            <person name="Ram A.F.J."/>
            <person name="Murat C."/>
            <person name="Haon M."/>
            <person name="Benoit I."/>
            <person name="Arfi Y."/>
            <person name="Chevret D."/>
            <person name="Drula E."/>
            <person name="Kwon M.J."/>
            <person name="Gouret P."/>
            <person name="Lesage-Meessen L."/>
            <person name="Lombard V."/>
            <person name="Mariette J."/>
            <person name="Noirot C."/>
            <person name="Park J."/>
            <person name="Patyshakuliyeva A."/>
            <person name="Wieneger R.A.B."/>
            <person name="Wosten H.A.B."/>
            <person name="Martin F."/>
            <person name="Coutinho P.M."/>
            <person name="de Vries R."/>
            <person name="Martinez A.T."/>
            <person name="Klopp C."/>
            <person name="Pontarotti P."/>
            <person name="Henrissat B."/>
            <person name="Record E."/>
        </authorList>
    </citation>
    <scope>NUCLEOTIDE SEQUENCE [LARGE SCALE GENOMIC DNA]</scope>
    <source>
        <strain evidence="2">BRFM137</strain>
    </source>
</reference>
<name>A0A060SEC2_PYCCI</name>
<proteinExistence type="predicted"/>
<organism evidence="2 3">
    <name type="scientific">Pycnoporus cinnabarinus</name>
    <name type="common">Cinnabar-red polypore</name>
    <name type="synonym">Trametes cinnabarina</name>
    <dbReference type="NCBI Taxonomy" id="5643"/>
    <lineage>
        <taxon>Eukaryota</taxon>
        <taxon>Fungi</taxon>
        <taxon>Dikarya</taxon>
        <taxon>Basidiomycota</taxon>
        <taxon>Agaricomycotina</taxon>
        <taxon>Agaricomycetes</taxon>
        <taxon>Polyporales</taxon>
        <taxon>Polyporaceae</taxon>
        <taxon>Trametes</taxon>
    </lineage>
</organism>
<feature type="region of interest" description="Disordered" evidence="1">
    <location>
        <begin position="1"/>
        <end position="34"/>
    </location>
</feature>
<gene>
    <name evidence="2" type="ORF">BN946_scf184990.g3</name>
</gene>
<feature type="compositionally biased region" description="Low complexity" evidence="1">
    <location>
        <begin position="526"/>
        <end position="535"/>
    </location>
</feature>
<feature type="compositionally biased region" description="Low complexity" evidence="1">
    <location>
        <begin position="267"/>
        <end position="286"/>
    </location>
</feature>
<feature type="region of interest" description="Disordered" evidence="1">
    <location>
        <begin position="166"/>
        <end position="206"/>
    </location>
</feature>
<evidence type="ECO:0000256" key="1">
    <source>
        <dbReference type="SAM" id="MobiDB-lite"/>
    </source>
</evidence>
<feature type="region of interest" description="Disordered" evidence="1">
    <location>
        <begin position="257"/>
        <end position="353"/>
    </location>
</feature>
<evidence type="ECO:0000313" key="3">
    <source>
        <dbReference type="Proteomes" id="UP000029665"/>
    </source>
</evidence>
<dbReference type="OrthoDB" id="3014170at2759"/>
<sequence>MPRNLELPPALTTRPGNRSRVVGGPDMPHPKRSHEAVLQEKAKKEREVAETQQRQAQALAHVAAIEQMSAERAPTIRTHSAAARGLKPSDPVTSQSASKKTGKLAPLTLKLRLPPRQVDSSTASLSVTALVEHDNGCATEELFHDELGPITRDEDAGEVLGAVDTAGQPDVDKESGESGEEYQPPSNSDQDESEVDEHSPQSAWAQGRDATVLTLLWLFPSPAHSRKKQKTTQLRAAFVQDWEQVLEDRLSAPSRALGIPQQKAARRSASVSSSASTVFPPSSTASDSGEDAILLTSSGFADDEDNSQPLTGGPTAAADDACNPAPGHYRERSHSQMPGLELESAREPRQIAPVQDTYQRLMQDVLTKVIARTSTSVASSSRTVTSAATVTAASLVKVTTMASSSKSRTQRKDHSSTATGKTPKSRMSDIASILHVPFNTRFVPLVRQHLGLLIPWQELTLAELQQLHRKAFGSELSKQYPLEEDDHCWKLIHYRINDWHSAFWMTAVTTFEEIIKEHNAAAAAKSAKGPVVSASGTEGGSEQEHAGANGDGANMPAACNAGNTAFVFSTPKQIGIYAEWLLGDAKKAAPFYWKVWNDGVGPEARLRSSMIIGTFAHHLGELLSIDSRERVQEFPIGALTLAVLGATHALRYYQTGVWAPPKGRAGWFSQDNYEDTYEFKEGAYVADKRLTRVLKVVEDLRDDEWTDIYTAAYEVYKRRDSVPKGRRGKKKRVSADVTVGAGPASSMDDVDDDEVMLAATPSAPAGRQ</sequence>
<evidence type="ECO:0000313" key="2">
    <source>
        <dbReference type="EMBL" id="CDO72720.1"/>
    </source>
</evidence>
<dbReference type="HOGENOM" id="CLU_363744_0_0_1"/>
<feature type="region of interest" description="Disordered" evidence="1">
    <location>
        <begin position="400"/>
        <end position="426"/>
    </location>
</feature>
<feature type="region of interest" description="Disordered" evidence="1">
    <location>
        <begin position="82"/>
        <end position="105"/>
    </location>
</feature>
<dbReference type="Proteomes" id="UP000029665">
    <property type="component" value="Unassembled WGS sequence"/>
</dbReference>
<feature type="region of interest" description="Disordered" evidence="1">
    <location>
        <begin position="526"/>
        <end position="552"/>
    </location>
</feature>
<dbReference type="AlphaFoldDB" id="A0A060SEC2"/>